<evidence type="ECO:0000256" key="1">
    <source>
        <dbReference type="SAM" id="MobiDB-lite"/>
    </source>
</evidence>
<dbReference type="PANTHER" id="PTHR45786">
    <property type="entry name" value="DNA BINDING PROTEIN-LIKE"/>
    <property type="match status" value="1"/>
</dbReference>
<dbReference type="AlphaFoldDB" id="A0A164GNM8"/>
<dbReference type="PANTHER" id="PTHR45786:SF74">
    <property type="entry name" value="ATP-DEPENDENT DNA HELICASE"/>
    <property type="match status" value="1"/>
</dbReference>
<evidence type="ECO:0000313" key="3">
    <source>
        <dbReference type="Proteomes" id="UP000076858"/>
    </source>
</evidence>
<feature type="region of interest" description="Disordered" evidence="1">
    <location>
        <begin position="227"/>
        <end position="261"/>
    </location>
</feature>
<dbReference type="EMBL" id="LRGB01014528">
    <property type="protein sequence ID" value="KZR99165.1"/>
    <property type="molecule type" value="Genomic_DNA"/>
</dbReference>
<evidence type="ECO:0000313" key="2">
    <source>
        <dbReference type="EMBL" id="KZR99165.1"/>
    </source>
</evidence>
<dbReference type="STRING" id="35525.A0A164GNM8"/>
<keyword evidence="3" id="KW-1185">Reference proteome</keyword>
<protein>
    <recommendedName>
        <fullName evidence="4">Helitron helicase-like domain-containing protein</fullName>
    </recommendedName>
</protein>
<organism evidence="2 3">
    <name type="scientific">Daphnia magna</name>
    <dbReference type="NCBI Taxonomy" id="35525"/>
    <lineage>
        <taxon>Eukaryota</taxon>
        <taxon>Metazoa</taxon>
        <taxon>Ecdysozoa</taxon>
        <taxon>Arthropoda</taxon>
        <taxon>Crustacea</taxon>
        <taxon>Branchiopoda</taxon>
        <taxon>Diplostraca</taxon>
        <taxon>Cladocera</taxon>
        <taxon>Anomopoda</taxon>
        <taxon>Daphniidae</taxon>
        <taxon>Daphnia</taxon>
    </lineage>
</organism>
<evidence type="ECO:0008006" key="4">
    <source>
        <dbReference type="Google" id="ProtNLM"/>
    </source>
</evidence>
<proteinExistence type="predicted"/>
<feature type="compositionally biased region" description="Acidic residues" evidence="1">
    <location>
        <begin position="228"/>
        <end position="249"/>
    </location>
</feature>
<reference evidence="2 3" key="1">
    <citation type="submission" date="2016-03" db="EMBL/GenBank/DDBJ databases">
        <title>EvidentialGene: Evidence-directed Construction of Genes on Genomes.</title>
        <authorList>
            <person name="Gilbert D.G."/>
            <person name="Choi J.-H."/>
            <person name="Mockaitis K."/>
            <person name="Colbourne J."/>
            <person name="Pfrender M."/>
        </authorList>
    </citation>
    <scope>NUCLEOTIDE SEQUENCE [LARGE SCALE GENOMIC DNA]</scope>
    <source>
        <strain evidence="2 3">Xinb3</strain>
        <tissue evidence="2">Complete organism</tissue>
    </source>
</reference>
<sequence>MIRNYNNALAFASMGAQIYHLPGQGPYCFRIHGQMYHDTTSVRYQNEDSLNHPAPKYAQLYFIDSTQANEFRSNNPANGRCDPFLMAQLDSLLRQCNPYAVVYKNMRQMETEEDLLAEMDKGATRKGRKEEIAVVFKSIDGAPPENRDIRGHLLIPKRGNRFIRIDTPKPMYDPMTYPLLFPNGDNGWDQNMIHSNPAISNHYQTNEDNGGKEDMTDREAQVVRDAAEDTAPDVVEPELEPEDSLDIDPDAPVLRRSNRRSRTTQCEFYSSRMSIRGYYNAALYGGPLTQQWIVDSYVKVEANPVKYL</sequence>
<dbReference type="OrthoDB" id="6379596at2759"/>
<gene>
    <name evidence="2" type="ORF">APZ42_005078</name>
</gene>
<accession>A0A164GNM8</accession>
<name>A0A164GNM8_9CRUS</name>
<dbReference type="Proteomes" id="UP000076858">
    <property type="component" value="Unassembled WGS sequence"/>
</dbReference>
<comment type="caution">
    <text evidence="2">The sequence shown here is derived from an EMBL/GenBank/DDBJ whole genome shotgun (WGS) entry which is preliminary data.</text>
</comment>